<comment type="similarity">
    <text evidence="2">Belongs to the N(4)/N(6)-methyltransferase family.</text>
</comment>
<evidence type="ECO:0000256" key="15">
    <source>
        <dbReference type="ARBA" id="ARBA00047942"/>
    </source>
</evidence>
<dbReference type="PANTHER" id="PTHR30195">
    <property type="entry name" value="TYPE I SITE-SPECIFIC DEOXYRIBONUCLEASE PROTEIN SUBUNIT M AND R"/>
    <property type="match status" value="1"/>
</dbReference>
<dbReference type="Gene3D" id="3.40.50.150">
    <property type="entry name" value="Vaccinia Virus protein VP39"/>
    <property type="match status" value="1"/>
</dbReference>
<comment type="subunit">
    <text evidence="4 16">The type I restriction/modification system is composed of three polypeptides R, M and S.</text>
</comment>
<keyword evidence="23" id="KW-1185">Reference proteome</keyword>
<dbReference type="Proteomes" id="UP000076563">
    <property type="component" value="Unassembled WGS sequence"/>
</dbReference>
<comment type="caution">
    <text evidence="22">The sequence shown here is derived from an EMBL/GenBank/DDBJ whole genome shotgun (WGS) entry which is preliminary data.</text>
</comment>
<dbReference type="CDD" id="cd02440">
    <property type="entry name" value="AdoMet_MTases"/>
    <property type="match status" value="1"/>
</dbReference>
<dbReference type="InterPro" id="IPR038333">
    <property type="entry name" value="T1MK-like_N_sf"/>
</dbReference>
<dbReference type="InterPro" id="IPR001646">
    <property type="entry name" value="5peptide_repeat"/>
</dbReference>
<evidence type="ECO:0000256" key="4">
    <source>
        <dbReference type="ARBA" id="ARBA00011296"/>
    </source>
</evidence>
<dbReference type="PROSITE" id="PS00092">
    <property type="entry name" value="N6_MTASE"/>
    <property type="match status" value="1"/>
</dbReference>
<comment type="catalytic activity">
    <reaction evidence="15">
        <text>a 2'-deoxyadenosine in DNA + S-adenosyl-L-methionine = an N(6)-methyl-2'-deoxyadenosine in DNA + S-adenosyl-L-homocysteine + H(+)</text>
        <dbReference type="Rhea" id="RHEA:15197"/>
        <dbReference type="Rhea" id="RHEA-COMP:12418"/>
        <dbReference type="Rhea" id="RHEA-COMP:12419"/>
        <dbReference type="ChEBI" id="CHEBI:15378"/>
        <dbReference type="ChEBI" id="CHEBI:57856"/>
        <dbReference type="ChEBI" id="CHEBI:59789"/>
        <dbReference type="ChEBI" id="CHEBI:90615"/>
        <dbReference type="ChEBI" id="CHEBI:90616"/>
        <dbReference type="EC" id="2.1.1.72"/>
    </reaction>
</comment>
<dbReference type="InterPro" id="IPR015943">
    <property type="entry name" value="WD40/YVTN_repeat-like_dom_sf"/>
</dbReference>
<dbReference type="InterPro" id="IPR055180">
    <property type="entry name" value="HsdR_RecA-like_helicase_dom_2"/>
</dbReference>
<dbReference type="Pfam" id="PF02384">
    <property type="entry name" value="N6_Mtase"/>
    <property type="match status" value="1"/>
</dbReference>
<dbReference type="GO" id="GO:0008170">
    <property type="term" value="F:N-methyltransferase activity"/>
    <property type="evidence" value="ECO:0007669"/>
    <property type="project" value="InterPro"/>
</dbReference>
<evidence type="ECO:0000256" key="1">
    <source>
        <dbReference type="ARBA" id="ARBA00000851"/>
    </source>
</evidence>
<evidence type="ECO:0000256" key="2">
    <source>
        <dbReference type="ARBA" id="ARBA00006594"/>
    </source>
</evidence>
<gene>
    <name evidence="22" type="ORF">AV654_20670</name>
</gene>
<evidence type="ECO:0000256" key="10">
    <source>
        <dbReference type="ARBA" id="ARBA00022747"/>
    </source>
</evidence>
<dbReference type="InterPro" id="IPR022749">
    <property type="entry name" value="D12N6_MeTrfase_N"/>
</dbReference>
<evidence type="ECO:0000256" key="13">
    <source>
        <dbReference type="ARBA" id="ARBA00022840"/>
    </source>
</evidence>
<dbReference type="InterPro" id="IPR004473">
    <property type="entry name" value="Restrct_endonuc_typeI_HsdR"/>
</dbReference>
<dbReference type="InterPro" id="IPR003356">
    <property type="entry name" value="DNA_methylase_A-5"/>
</dbReference>
<feature type="domain" description="Restriction endonuclease type I HsdR N-terminal" evidence="18">
    <location>
        <begin position="469"/>
        <end position="668"/>
    </location>
</feature>
<dbReference type="Pfam" id="PF22679">
    <property type="entry name" value="T1R_D3-like"/>
    <property type="match status" value="1"/>
</dbReference>
<dbReference type="PANTHER" id="PTHR30195:SF15">
    <property type="entry name" value="TYPE I RESTRICTION ENZYME HINDI ENDONUCLEASE SUBUNIT"/>
    <property type="match status" value="1"/>
</dbReference>
<keyword evidence="9 16" id="KW-0547">Nucleotide-binding</keyword>
<keyword evidence="11" id="KW-0255">Endonuclease</keyword>
<evidence type="ECO:0000259" key="19">
    <source>
        <dbReference type="Pfam" id="PF12161"/>
    </source>
</evidence>
<dbReference type="SUPFAM" id="SSF52540">
    <property type="entry name" value="P-loop containing nucleoside triphosphate hydrolases"/>
    <property type="match status" value="2"/>
</dbReference>
<dbReference type="RefSeq" id="WP_063183498.1">
    <property type="nucleotide sequence ID" value="NZ_LQRA01000059.1"/>
</dbReference>
<keyword evidence="8" id="KW-0540">Nuclease</keyword>
<dbReference type="GO" id="GO:0005524">
    <property type="term" value="F:ATP binding"/>
    <property type="evidence" value="ECO:0007669"/>
    <property type="project" value="UniProtKB-KW"/>
</dbReference>
<evidence type="ECO:0000256" key="7">
    <source>
        <dbReference type="ARBA" id="ARBA00022691"/>
    </source>
</evidence>
<dbReference type="Gene3D" id="2.130.10.10">
    <property type="entry name" value="YVTN repeat-like/Quinoprotein amine dehydrogenase"/>
    <property type="match status" value="1"/>
</dbReference>
<evidence type="ECO:0000256" key="14">
    <source>
        <dbReference type="ARBA" id="ARBA00023125"/>
    </source>
</evidence>
<evidence type="ECO:0000256" key="16">
    <source>
        <dbReference type="RuleBase" id="RU364115"/>
    </source>
</evidence>
<sequence length="2294" mass="265865">MREAYESANDHDAIIKKLWGFFDNPRGHSRLSISEYFVSLFGLVLLRYFDSEFLRIREKLVNVGKIEKEGETDNKELYKAENLVFVPLQARFSTLLNHSENIGLEINNAIEAMENENQEIVGVLPKIYDRFEHNVIMNFLSLLGEVTLDVNSKMFGDIFDYFITKMPSYEEKPGSEYFTPKTISQLLVNILEPKRGSIIDPACGSGNMLLQAVNFAQKFEKNAQNNLKVYGNEINPNILSLCKMNLLIHGQDGDVRNINSHDENSNINKFDYILSNPPFNISINKIENDPRYPFGIPPKSNYLWIQEFYSLLNEKGRAGFLMANSANDSQGVELEIRKRLIQEHVVDVLISVAPNFFQNTTIPCTLWFLDKGKKKTERKRNVLFIDAKKLFIKASNGRNEFSPEHIEKLADIVRLFRGENKSNESKHSSDDKYIDIPGLCKAVTIEEIEQQGWSLNPDKYININEKNDFNEKQTIDSVAAEFIRLGYEVFDGVKEDFGATSRLGRINSSEVILKRYLYDSIKRLNPTENEDIIEQAISKIIECGSDNRLIFKSFVFYNYIKHGVIVKINKQGKEINKLVKILDWEHAGNNQFTIVTNFHVTNEQHDRYVDLLGFVNGVPLIFIEIKNYIVRPVDDGQKTIDFLIRKLPRLFWYNAFIIFFNGVQSFIGCVSDASSNLFEYNKPKNGLTSLLALIQRVCAKDNLLDRLENFITYTKVNDSYKKQIARNHHIQAVNNAYNAVNEVEKNKGRLGVLQQTQGSGRTQTILFFIQKIFRKMPGKWSFVIVTDRIELDENLFQAFEMAGIAANVRAQSYAQLRELLSENNNVIFTTIQKFRASNDTSSVLSERRNIIVLVYEANTSQYGEYAMNMRMAIPNAAFMGLTGYIENKRELDGIFGGYLSTYNFGQSVIDGMAVPIYYEGRQPSIHISNDLRYANLNDISLGIKKSEREGLNRWLGSDYRQDIIAKDIVSHFMSRKFMGKAMVVSNDLGTSSLVYEKVKKYWNKYIDNLQNEIALSDTEKAEENKLKLLYMQETEMCIVSSNNNKENNNKLECRFKDPDDTMRLAFVCSMWITGIDVPNLDTIYIDRMVKNRFFMQIASQTTRIYKGKMFGTIVDYVGLDNNVLEEASNYLVFEDNGTNQQILYSNTEETASKFEQSAINELDDELTKLGTYIDEGFYAKGRDCLLRIIAIDSKKGKKLAEELMFLYNLEGSLSKDEESWEKYKSQIDWKCRVWRILSENCTSSIDYLNENDGKNSEQIENIIEESEHSEEETTIKHELKPVEKGALLENSVLELLEKFFNICEESRKDIIEKIKLRRQKSGTQFGFDIDFTYRNKANETVECVIECKHYERDVKLDDIIPKLEQLRVTRRKIEHWILISPNRNIDNYLNNILPIWEEEGRWDTIKNVQVWTPDNYVHEFFGIVPEVYDVFYPSRCAEQPRDWSEEKKQRIITKWGKMLQPRITLPKEWKDYLRNPNKILLTSETDSGTSRDYSSLFENYVEMKCQDESGSLIEDTLEEYLRRWLDDKNSFTKILLGDFGDGKTFFTYAFSRNLINQFVEAPEVGWIPVRFALQDLGEKGTSQDFIERRLKNFGVSLDSWNEIKMNYRVLVILDGFDEMSLSINNMSVQENIRRLADCYKVFKGMKVLITSRKIFFNNKVKRDILLQRIGEPEIIQIAPISKYDKINHLDKCAKTSEEKQRLRILKETNDVLGLASKPLFLNMVKTTLQNGKIVALDNISIYEEYIANSFERKFFEELECNETIVSKESILKNLRDILECLALTLQEIGIDSISINQFKEFSGKEDMAQYLWDISNTMQHIEEDASERISLRSLLKSVNINENQTVAFCHRSMKEYFVARGICRLLHDDIIKSESFFKKCDISYEIIIFTSQYIKKYYKKEQMDLSIQNIKKLIQKTKGKHEDVQRDEYARLGCNCVNILYQVIMELPGDDWSDLLLDNANLSGANLSGKNFSHSSLRYANLDNVDFSNADFRFCDLTGVRIEETHPIKSLAIPEEADRIFVAYSDGVVREWKFNRPNAITITEYSSKSDTKLFAIPQNSCSIFHDSEVLFHTKQENTFQVQSRFKLKQGIKLLKVGKNSLLILVNNENIPENELQLINIELKKIMLCTSVSSYAVCEHLGFEAFVIYDVLNGLRLVSYTHKLQNIVQFPEVNNVTCISVSYVPEKSYIIAIGQKDGTIQLWEARYKKEKWIVEILGKNNFNNSYIREIKFINHDMIAISGLDGVIYLAEIREYSQIRMKNEFKLKISCKNMKIEGLLQESERIALEELVKNQK</sequence>
<evidence type="ECO:0000256" key="8">
    <source>
        <dbReference type="ARBA" id="ARBA00022722"/>
    </source>
</evidence>
<dbReference type="Pfam" id="PF00805">
    <property type="entry name" value="Pentapeptide"/>
    <property type="match status" value="1"/>
</dbReference>
<feature type="domain" description="SWI2/SNF2 ATPase" evidence="20">
    <location>
        <begin position="730"/>
        <end position="938"/>
    </location>
</feature>
<evidence type="ECO:0000256" key="5">
    <source>
        <dbReference type="ARBA" id="ARBA00022603"/>
    </source>
</evidence>
<dbReference type="InterPro" id="IPR007409">
    <property type="entry name" value="Restrct_endonuc_type1_HsdR_N"/>
</dbReference>
<keyword evidence="12 16" id="KW-0378">Hydrolase</keyword>
<dbReference type="InterPro" id="IPR036322">
    <property type="entry name" value="WD40_repeat_dom_sf"/>
</dbReference>
<dbReference type="OrthoDB" id="9758243at2"/>
<dbReference type="Gene3D" id="2.160.20.80">
    <property type="entry name" value="E3 ubiquitin-protein ligase SopA"/>
    <property type="match status" value="1"/>
</dbReference>
<proteinExistence type="inferred from homology"/>
<evidence type="ECO:0000256" key="9">
    <source>
        <dbReference type="ARBA" id="ARBA00022741"/>
    </source>
</evidence>
<dbReference type="GO" id="GO:0003677">
    <property type="term" value="F:DNA binding"/>
    <property type="evidence" value="ECO:0007669"/>
    <property type="project" value="UniProtKB-KW"/>
</dbReference>
<comment type="catalytic activity">
    <reaction evidence="1 16">
        <text>Endonucleolytic cleavage of DNA to give random double-stranded fragments with terminal 5'-phosphates, ATP is simultaneously hydrolyzed.</text>
        <dbReference type="EC" id="3.1.21.3"/>
    </reaction>
</comment>
<dbReference type="GO" id="GO:0009307">
    <property type="term" value="P:DNA restriction-modification system"/>
    <property type="evidence" value="ECO:0007669"/>
    <property type="project" value="UniProtKB-KW"/>
</dbReference>
<evidence type="ECO:0000313" key="23">
    <source>
        <dbReference type="Proteomes" id="UP000076563"/>
    </source>
</evidence>
<keyword evidence="5" id="KW-0489">Methyltransferase</keyword>
<evidence type="ECO:0000259" key="21">
    <source>
        <dbReference type="Pfam" id="PF22679"/>
    </source>
</evidence>
<dbReference type="GO" id="GO:0009035">
    <property type="term" value="F:type I site-specific deoxyribonuclease activity"/>
    <property type="evidence" value="ECO:0007669"/>
    <property type="project" value="UniProtKB-EC"/>
</dbReference>
<dbReference type="Pfam" id="PF12161">
    <property type="entry name" value="HsdM_N"/>
    <property type="match status" value="1"/>
</dbReference>
<dbReference type="PRINTS" id="PR00507">
    <property type="entry name" value="N12N6MTFRASE"/>
</dbReference>
<keyword evidence="6" id="KW-0808">Transferase</keyword>
<dbReference type="Gene3D" id="1.20.1260.30">
    <property type="match status" value="1"/>
</dbReference>
<dbReference type="SUPFAM" id="SSF50978">
    <property type="entry name" value="WD40 repeat-like"/>
    <property type="match status" value="1"/>
</dbReference>
<dbReference type="Gene3D" id="3.90.1570.50">
    <property type="match status" value="1"/>
</dbReference>
<evidence type="ECO:0000259" key="20">
    <source>
        <dbReference type="Pfam" id="PF18766"/>
    </source>
</evidence>
<dbReference type="CDD" id="cd22332">
    <property type="entry name" value="HsdR_N"/>
    <property type="match status" value="1"/>
</dbReference>
<evidence type="ECO:0000259" key="17">
    <source>
        <dbReference type="Pfam" id="PF02384"/>
    </source>
</evidence>
<evidence type="ECO:0000256" key="6">
    <source>
        <dbReference type="ARBA" id="ARBA00022679"/>
    </source>
</evidence>
<dbReference type="InterPro" id="IPR051268">
    <property type="entry name" value="Type-I_R_enzyme_R_subunit"/>
</dbReference>
<dbReference type="EMBL" id="LQRA01000059">
    <property type="protein sequence ID" value="KZE77676.1"/>
    <property type="molecule type" value="Genomic_DNA"/>
</dbReference>
<dbReference type="Gene3D" id="3.40.50.300">
    <property type="entry name" value="P-loop containing nucleotide triphosphate hydrolases"/>
    <property type="match status" value="3"/>
</dbReference>
<dbReference type="Pfam" id="PF18766">
    <property type="entry name" value="SWI2_SNF2"/>
    <property type="match status" value="1"/>
</dbReference>
<protein>
    <recommendedName>
        <fullName evidence="16">Type I restriction enzyme endonuclease subunit</fullName>
        <shortName evidence="16">R protein</shortName>
        <ecNumber evidence="16">3.1.21.3</ecNumber>
    </recommendedName>
    <alternativeName>
        <fullName evidence="16">Type-1 restriction enzyme R protein</fullName>
    </alternativeName>
</protein>
<feature type="domain" description="DNA methylase adenine-specific" evidence="17">
    <location>
        <begin position="153"/>
        <end position="468"/>
    </location>
</feature>
<evidence type="ECO:0000256" key="12">
    <source>
        <dbReference type="ARBA" id="ARBA00022801"/>
    </source>
</evidence>
<dbReference type="GO" id="GO:0032259">
    <property type="term" value="P:methylation"/>
    <property type="evidence" value="ECO:0007669"/>
    <property type="project" value="UniProtKB-KW"/>
</dbReference>
<evidence type="ECO:0000313" key="22">
    <source>
        <dbReference type="EMBL" id="KZE77676.1"/>
    </source>
</evidence>
<feature type="domain" description="Restriction endonuclease type I HsdR second RecA-like helicase" evidence="21">
    <location>
        <begin position="1018"/>
        <end position="1116"/>
    </location>
</feature>
<dbReference type="EC" id="3.1.21.3" evidence="16"/>
<feature type="domain" description="N6 adenine-specific DNA methyltransferase N-terminal" evidence="19">
    <location>
        <begin position="16"/>
        <end position="136"/>
    </location>
</feature>
<evidence type="ECO:0000259" key="18">
    <source>
        <dbReference type="Pfam" id="PF04313"/>
    </source>
</evidence>
<comment type="function">
    <text evidence="16">Subunit R is required for both nuclease and ATPase activities, but not for modification.</text>
</comment>
<keyword evidence="10 16" id="KW-0680">Restriction system</keyword>
<keyword evidence="7" id="KW-0949">S-adenosyl-L-methionine</keyword>
<dbReference type="SUPFAM" id="SSF53335">
    <property type="entry name" value="S-adenosyl-L-methionine-dependent methyltransferases"/>
    <property type="match status" value="1"/>
</dbReference>
<evidence type="ECO:0000256" key="3">
    <source>
        <dbReference type="ARBA" id="ARBA00008598"/>
    </source>
</evidence>
<dbReference type="InterPro" id="IPR029063">
    <property type="entry name" value="SAM-dependent_MTases_sf"/>
</dbReference>
<evidence type="ECO:0000256" key="11">
    <source>
        <dbReference type="ARBA" id="ARBA00022759"/>
    </source>
</evidence>
<dbReference type="InterPro" id="IPR027417">
    <property type="entry name" value="P-loop_NTPase"/>
</dbReference>
<dbReference type="InterPro" id="IPR040980">
    <property type="entry name" value="SWI2_SNF2"/>
</dbReference>
<organism evidence="22 23">
    <name type="scientific">Paenibacillus elgii</name>
    <dbReference type="NCBI Taxonomy" id="189691"/>
    <lineage>
        <taxon>Bacteria</taxon>
        <taxon>Bacillati</taxon>
        <taxon>Bacillota</taxon>
        <taxon>Bacilli</taxon>
        <taxon>Bacillales</taxon>
        <taxon>Paenibacillaceae</taxon>
        <taxon>Paenibacillus</taxon>
    </lineage>
</organism>
<dbReference type="NCBIfam" id="TIGR00348">
    <property type="entry name" value="hsdR"/>
    <property type="match status" value="1"/>
</dbReference>
<dbReference type="Pfam" id="PF04313">
    <property type="entry name" value="HSDR_N"/>
    <property type="match status" value="1"/>
</dbReference>
<name>A0A163XCC2_9BACL</name>
<reference evidence="23" key="1">
    <citation type="submission" date="2016-01" db="EMBL/GenBank/DDBJ databases">
        <title>Draft genome of Chromobacterium sp. F49.</title>
        <authorList>
            <person name="Hong K.W."/>
        </authorList>
    </citation>
    <scope>NUCLEOTIDE SEQUENCE [LARGE SCALE GENOMIC DNA]</scope>
    <source>
        <strain evidence="23">M63</strain>
    </source>
</reference>
<keyword evidence="14 16" id="KW-0238">DNA-binding</keyword>
<comment type="similarity">
    <text evidence="3 16">Belongs to the HsdR family.</text>
</comment>
<dbReference type="GO" id="GO:0009007">
    <property type="term" value="F:site-specific DNA-methyltransferase (adenine-specific) activity"/>
    <property type="evidence" value="ECO:0007669"/>
    <property type="project" value="UniProtKB-EC"/>
</dbReference>
<dbReference type="SUPFAM" id="SSF141571">
    <property type="entry name" value="Pentapeptide repeat-like"/>
    <property type="match status" value="1"/>
</dbReference>
<accession>A0A163XCC2</accession>
<keyword evidence="13 16" id="KW-0067">ATP-binding</keyword>
<dbReference type="InterPro" id="IPR002052">
    <property type="entry name" value="DNA_methylase_N6_adenine_CS"/>
</dbReference>